<sequence>MSINYREAVLQDEEELFSLAASLATSYKPNMKDYSTIFKDLLSDRNADIIIAETDARLIGYVLVFHHSTFYANGVISWVEELFVIEEFRGKKIGKKLMELVEEKAYQRNSKLVALATRRAGSFYKAIGYDDSAVYFKKTLSQE</sequence>
<keyword evidence="3" id="KW-1185">Reference proteome</keyword>
<dbReference type="EMBL" id="JAOQIO010000121">
    <property type="protein sequence ID" value="MCU6797572.1"/>
    <property type="molecule type" value="Genomic_DNA"/>
</dbReference>
<dbReference type="InterPro" id="IPR039143">
    <property type="entry name" value="GNPNAT1-like"/>
</dbReference>
<dbReference type="PANTHER" id="PTHR13355:SF23">
    <property type="entry name" value="FAMILY N-ACETYLTRANSFERASE, PUTATIVE (AFU_ORTHOLOGUE AFUA_3G00870)-RELATED"/>
    <property type="match status" value="1"/>
</dbReference>
<accession>A0ABT2USN6</accession>
<dbReference type="CDD" id="cd04301">
    <property type="entry name" value="NAT_SF"/>
    <property type="match status" value="1"/>
</dbReference>
<reference evidence="2 3" key="1">
    <citation type="submission" date="2022-09" db="EMBL/GenBank/DDBJ databases">
        <authorList>
            <person name="Han X.L."/>
            <person name="Wang Q."/>
            <person name="Lu T."/>
        </authorList>
    </citation>
    <scope>NUCLEOTIDE SEQUENCE [LARGE SCALE GENOMIC DNA]</scope>
    <source>
        <strain evidence="2 3">WQ 127069</strain>
    </source>
</reference>
<dbReference type="Pfam" id="PF00583">
    <property type="entry name" value="Acetyltransf_1"/>
    <property type="match status" value="1"/>
</dbReference>
<dbReference type="Gene3D" id="3.40.630.30">
    <property type="match status" value="1"/>
</dbReference>
<name>A0ABT2USN6_9BACL</name>
<dbReference type="RefSeq" id="WP_262688336.1">
    <property type="nucleotide sequence ID" value="NZ_JAOQIO010000121.1"/>
</dbReference>
<comment type="caution">
    <text evidence="2">The sequence shown here is derived from an EMBL/GenBank/DDBJ whole genome shotgun (WGS) entry which is preliminary data.</text>
</comment>
<dbReference type="InterPro" id="IPR000182">
    <property type="entry name" value="GNAT_dom"/>
</dbReference>
<evidence type="ECO:0000313" key="2">
    <source>
        <dbReference type="EMBL" id="MCU6797572.1"/>
    </source>
</evidence>
<gene>
    <name evidence="2" type="ORF">OB236_36150</name>
</gene>
<proteinExistence type="predicted"/>
<protein>
    <submittedName>
        <fullName evidence="2">GNAT family N-acetyltransferase</fullName>
    </submittedName>
</protein>
<evidence type="ECO:0000313" key="3">
    <source>
        <dbReference type="Proteomes" id="UP001652445"/>
    </source>
</evidence>
<organism evidence="2 3">
    <name type="scientific">Paenibacillus baimaensis</name>
    <dbReference type="NCBI Taxonomy" id="2982185"/>
    <lineage>
        <taxon>Bacteria</taxon>
        <taxon>Bacillati</taxon>
        <taxon>Bacillota</taxon>
        <taxon>Bacilli</taxon>
        <taxon>Bacillales</taxon>
        <taxon>Paenibacillaceae</taxon>
        <taxon>Paenibacillus</taxon>
    </lineage>
</organism>
<dbReference type="Proteomes" id="UP001652445">
    <property type="component" value="Unassembled WGS sequence"/>
</dbReference>
<feature type="domain" description="N-acetyltransferase" evidence="1">
    <location>
        <begin position="3"/>
        <end position="143"/>
    </location>
</feature>
<dbReference type="InterPro" id="IPR016181">
    <property type="entry name" value="Acyl_CoA_acyltransferase"/>
</dbReference>
<dbReference type="SUPFAM" id="SSF55729">
    <property type="entry name" value="Acyl-CoA N-acyltransferases (Nat)"/>
    <property type="match status" value="1"/>
</dbReference>
<evidence type="ECO:0000259" key="1">
    <source>
        <dbReference type="PROSITE" id="PS51186"/>
    </source>
</evidence>
<dbReference type="PANTHER" id="PTHR13355">
    <property type="entry name" value="GLUCOSAMINE 6-PHOSPHATE N-ACETYLTRANSFERASE"/>
    <property type="match status" value="1"/>
</dbReference>
<dbReference type="PROSITE" id="PS51186">
    <property type="entry name" value="GNAT"/>
    <property type="match status" value="1"/>
</dbReference>